<gene>
    <name evidence="2" type="ORF">CC84DRAFT_1219328</name>
</gene>
<dbReference type="GeneID" id="28766557"/>
<dbReference type="OrthoDB" id="3682310at2759"/>
<name>A0A177CBN4_9PLEO</name>
<reference evidence="2 3" key="1">
    <citation type="submission" date="2016-05" db="EMBL/GenBank/DDBJ databases">
        <title>Comparative analysis of secretome profiles of manganese(II)-oxidizing ascomycete fungi.</title>
        <authorList>
            <consortium name="DOE Joint Genome Institute"/>
            <person name="Zeiner C.A."/>
            <person name="Purvine S.O."/>
            <person name="Zink E.M."/>
            <person name="Wu S."/>
            <person name="Pasa-Tolic L."/>
            <person name="Chaput D.L."/>
            <person name="Haridas S."/>
            <person name="Grigoriev I.V."/>
            <person name="Santelli C.M."/>
            <person name="Hansel C.M."/>
        </authorList>
    </citation>
    <scope>NUCLEOTIDE SEQUENCE [LARGE SCALE GENOMIC DNA]</scope>
    <source>
        <strain evidence="2 3">AP3s5-JAC2a</strain>
    </source>
</reference>
<accession>A0A177CBN4</accession>
<dbReference type="InParanoid" id="A0A177CBN4"/>
<organism evidence="2 3">
    <name type="scientific">Paraphaeosphaeria sporulosa</name>
    <dbReference type="NCBI Taxonomy" id="1460663"/>
    <lineage>
        <taxon>Eukaryota</taxon>
        <taxon>Fungi</taxon>
        <taxon>Dikarya</taxon>
        <taxon>Ascomycota</taxon>
        <taxon>Pezizomycotina</taxon>
        <taxon>Dothideomycetes</taxon>
        <taxon>Pleosporomycetidae</taxon>
        <taxon>Pleosporales</taxon>
        <taxon>Massarineae</taxon>
        <taxon>Didymosphaeriaceae</taxon>
        <taxon>Paraphaeosphaeria</taxon>
    </lineage>
</organism>
<evidence type="ECO:0000313" key="2">
    <source>
        <dbReference type="EMBL" id="OAG04110.1"/>
    </source>
</evidence>
<keyword evidence="1" id="KW-0812">Transmembrane</keyword>
<protein>
    <submittedName>
        <fullName evidence="2">Uncharacterized protein</fullName>
    </submittedName>
</protein>
<dbReference type="Proteomes" id="UP000077069">
    <property type="component" value="Unassembled WGS sequence"/>
</dbReference>
<keyword evidence="3" id="KW-1185">Reference proteome</keyword>
<evidence type="ECO:0000256" key="1">
    <source>
        <dbReference type="SAM" id="Phobius"/>
    </source>
</evidence>
<evidence type="ECO:0000313" key="3">
    <source>
        <dbReference type="Proteomes" id="UP000077069"/>
    </source>
</evidence>
<dbReference type="EMBL" id="KV441554">
    <property type="protein sequence ID" value="OAG04110.1"/>
    <property type="molecule type" value="Genomic_DNA"/>
</dbReference>
<keyword evidence="1" id="KW-0472">Membrane</keyword>
<keyword evidence="1" id="KW-1133">Transmembrane helix</keyword>
<dbReference type="AlphaFoldDB" id="A0A177CBN4"/>
<dbReference type="RefSeq" id="XP_018034475.1">
    <property type="nucleotide sequence ID" value="XM_018183071.1"/>
</dbReference>
<proteinExistence type="predicted"/>
<sequence length="59" mass="6869">MLFLLCLISAKAFRRNELVTVSTLYWYIVLFVATFIFVRPLIILSYTYSENNHSGTMGM</sequence>
<feature type="transmembrane region" description="Helical" evidence="1">
    <location>
        <begin position="24"/>
        <end position="49"/>
    </location>
</feature>